<comment type="caution">
    <text evidence="2">The sequence shown here is derived from an EMBL/GenBank/DDBJ whole genome shotgun (WGS) entry which is preliminary data.</text>
</comment>
<evidence type="ECO:0000256" key="1">
    <source>
        <dbReference type="SAM" id="MobiDB-lite"/>
    </source>
</evidence>
<protein>
    <submittedName>
        <fullName evidence="2">Uncharacterized protein</fullName>
    </submittedName>
</protein>
<sequence length="137" mass="15801">MSSSLEAVFRNVKDMFGDSMNYLYPFFINFYRGIGLLTKEENLKFLLEIKIVGLEYEEVLEGNEVVSDDDDVEPTLPLAKDDMSDEDIEERPMKRQRKLQTPSASEVVGRHTGLRTWRSAPVRMRSTSTYARDKVKA</sequence>
<evidence type="ECO:0000313" key="3">
    <source>
        <dbReference type="Proteomes" id="UP000077202"/>
    </source>
</evidence>
<proteinExistence type="predicted"/>
<keyword evidence="3" id="KW-1185">Reference proteome</keyword>
<reference evidence="2" key="1">
    <citation type="submission" date="2016-03" db="EMBL/GenBank/DDBJ databases">
        <title>Mechanisms controlling the formation of the plant cell surface in tip-growing cells are functionally conserved among land plants.</title>
        <authorList>
            <person name="Honkanen S."/>
            <person name="Jones V.A."/>
            <person name="Morieri G."/>
            <person name="Champion C."/>
            <person name="Hetherington A.J."/>
            <person name="Kelly S."/>
            <person name="Saint-Marcoux D."/>
            <person name="Proust H."/>
            <person name="Prescott H."/>
            <person name="Dolan L."/>
        </authorList>
    </citation>
    <scope>NUCLEOTIDE SEQUENCE [LARGE SCALE GENOMIC DNA]</scope>
    <source>
        <tissue evidence="2">Whole gametophyte</tissue>
    </source>
</reference>
<dbReference type="EMBL" id="LVLJ01001114">
    <property type="protein sequence ID" value="OAE31345.1"/>
    <property type="molecule type" value="Genomic_DNA"/>
</dbReference>
<dbReference type="Proteomes" id="UP000077202">
    <property type="component" value="Unassembled WGS sequence"/>
</dbReference>
<feature type="region of interest" description="Disordered" evidence="1">
    <location>
        <begin position="66"/>
        <end position="110"/>
    </location>
</feature>
<name>A0A176WGC2_MARPO</name>
<dbReference type="AlphaFoldDB" id="A0A176WGC2"/>
<organism evidence="2 3">
    <name type="scientific">Marchantia polymorpha subsp. ruderalis</name>
    <dbReference type="NCBI Taxonomy" id="1480154"/>
    <lineage>
        <taxon>Eukaryota</taxon>
        <taxon>Viridiplantae</taxon>
        <taxon>Streptophyta</taxon>
        <taxon>Embryophyta</taxon>
        <taxon>Marchantiophyta</taxon>
        <taxon>Marchantiopsida</taxon>
        <taxon>Marchantiidae</taxon>
        <taxon>Marchantiales</taxon>
        <taxon>Marchantiaceae</taxon>
        <taxon>Marchantia</taxon>
    </lineage>
</organism>
<evidence type="ECO:0000313" key="2">
    <source>
        <dbReference type="EMBL" id="OAE31345.1"/>
    </source>
</evidence>
<accession>A0A176WGC2</accession>
<gene>
    <name evidence="2" type="ORF">AXG93_4510s1210</name>
</gene>